<dbReference type="SUPFAM" id="SSF54631">
    <property type="entry name" value="CBS-domain pair"/>
    <property type="match status" value="1"/>
</dbReference>
<dbReference type="Gene3D" id="2.60.120.10">
    <property type="entry name" value="Jelly Rolls"/>
    <property type="match status" value="1"/>
</dbReference>
<sequence>MAGLEQRPRPMPNAFNFAASPFDCLTPDEQALVRDGVDIAYFPEGAVVLDAGSAPTHLFVIIKGHVVQTEGDEVLASYGPDDSFDGRALVAGRTGSRFTVAEELIAYQLARETVGELIARNTAFGALLFSDLGHKLGTLAQRADRHELQSLTLARVDQAYLRAAHVVDAATDVVSVVRLFHAERTTCVLVSGLPQGGLGIFTGTTLQRAILDGRPLERLAVGEFASQPVFTVRADDQLGDALVVLLRARVHRLAVLDAQGQVLGILEALDLFSFLANHSHLITVQIEQAADLQALEQAAAQITRLVAALHRGGTRVALMARLVQQLNARLFERAWQMLAPPDLVAHSCLFVMGSEGRGEQLLKTDQDNGLLLRDGYAPPQDLDAICARFSAQLQRFGYPECPGGIMLSNPQWRGTVASFGRQVREWLILPGPEGLMHLAIFLDAHAVAGDAALLATVRRDLMALALDSDAQVARFASAVDAFAHEPGSWWERLLGRGGEGAPVHLKKAGIFPIVHGVRSLALSQRIAATGTAERIAALVDKGVLDGAQGQELLQGLHFLMGLRLQAGLAEIDLGRPVTGHVDPARLSSLERDLLKDTLAVVRRFRELLRQRLRLDAV</sequence>
<dbReference type="InterPro" id="IPR000595">
    <property type="entry name" value="cNMP-bd_dom"/>
</dbReference>
<dbReference type="PROSITE" id="PS50042">
    <property type="entry name" value="CNMP_BINDING_3"/>
    <property type="match status" value="1"/>
</dbReference>
<dbReference type="CDD" id="cd00038">
    <property type="entry name" value="CAP_ED"/>
    <property type="match status" value="1"/>
</dbReference>
<dbReference type="PROSITE" id="PS51371">
    <property type="entry name" value="CBS"/>
    <property type="match status" value="1"/>
</dbReference>
<evidence type="ECO:0000313" key="5">
    <source>
        <dbReference type="EMBL" id="PII35250.1"/>
    </source>
</evidence>
<dbReference type="PANTHER" id="PTHR43080">
    <property type="entry name" value="CBS DOMAIN-CONTAINING PROTEIN CBSX3, MITOCHONDRIAL"/>
    <property type="match status" value="1"/>
</dbReference>
<protein>
    <submittedName>
        <fullName evidence="5">Cyclic nucleotide-binding protein</fullName>
    </submittedName>
</protein>
<evidence type="ECO:0000259" key="3">
    <source>
        <dbReference type="PROSITE" id="PS50042"/>
    </source>
</evidence>
<dbReference type="InterPro" id="IPR051257">
    <property type="entry name" value="Diverse_CBS-Domain"/>
</dbReference>
<comment type="caution">
    <text evidence="5">The sequence shown here is derived from an EMBL/GenBank/DDBJ whole genome shotgun (WGS) entry which is preliminary data.</text>
</comment>
<feature type="domain" description="CBS" evidence="4">
    <location>
        <begin position="225"/>
        <end position="282"/>
    </location>
</feature>
<dbReference type="Gene3D" id="3.10.580.10">
    <property type="entry name" value="CBS-domain"/>
    <property type="match status" value="1"/>
</dbReference>
<dbReference type="EMBL" id="PEKC01000054">
    <property type="protein sequence ID" value="PII35250.1"/>
    <property type="molecule type" value="Genomic_DNA"/>
</dbReference>
<dbReference type="InterPro" id="IPR018490">
    <property type="entry name" value="cNMP-bd_dom_sf"/>
</dbReference>
<dbReference type="SUPFAM" id="SSF51206">
    <property type="entry name" value="cAMP-binding domain-like"/>
    <property type="match status" value="1"/>
</dbReference>
<evidence type="ECO:0000256" key="2">
    <source>
        <dbReference type="PROSITE-ProRule" id="PRU00703"/>
    </source>
</evidence>
<evidence type="ECO:0000256" key="1">
    <source>
        <dbReference type="ARBA" id="ARBA00023122"/>
    </source>
</evidence>
<dbReference type="Pfam" id="PF00027">
    <property type="entry name" value="cNMP_binding"/>
    <property type="match status" value="1"/>
</dbReference>
<dbReference type="Pfam" id="PF00571">
    <property type="entry name" value="CBS"/>
    <property type="match status" value="1"/>
</dbReference>
<organism evidence="5">
    <name type="scientific">Chryseobacterium sp. B5</name>
    <dbReference type="NCBI Taxonomy" id="2050562"/>
    <lineage>
        <taxon>Bacteria</taxon>
        <taxon>Pseudomonadati</taxon>
        <taxon>Bacteroidota</taxon>
        <taxon>Flavobacteriia</taxon>
        <taxon>Flavobacteriales</taxon>
        <taxon>Weeksellaceae</taxon>
        <taxon>Chryseobacterium group</taxon>
        <taxon>Chryseobacterium</taxon>
    </lineage>
</organism>
<dbReference type="CDD" id="cd05401">
    <property type="entry name" value="NT_GlnE_GlnD_like"/>
    <property type="match status" value="1"/>
</dbReference>
<dbReference type="Pfam" id="PF03445">
    <property type="entry name" value="DUF294"/>
    <property type="match status" value="1"/>
</dbReference>
<dbReference type="InterPro" id="IPR018821">
    <property type="entry name" value="DUF294_put_nucleoTrafse_sb-bd"/>
</dbReference>
<gene>
    <name evidence="5" type="ORF">CTI11_15170</name>
</gene>
<keyword evidence="1 2" id="KW-0129">CBS domain</keyword>
<dbReference type="Pfam" id="PF10335">
    <property type="entry name" value="DUF294_C"/>
    <property type="match status" value="1"/>
</dbReference>
<feature type="domain" description="Cyclic nucleotide-binding" evidence="3">
    <location>
        <begin position="21"/>
        <end position="135"/>
    </location>
</feature>
<dbReference type="InterPro" id="IPR005105">
    <property type="entry name" value="GlnD_Uridyltrans_N"/>
</dbReference>
<proteinExistence type="predicted"/>
<name>A0A2G7T5S6_9FLAO</name>
<dbReference type="InterPro" id="IPR046342">
    <property type="entry name" value="CBS_dom_sf"/>
</dbReference>
<reference evidence="5" key="1">
    <citation type="submission" date="2017-10" db="EMBL/GenBank/DDBJ databases">
        <title>Chryseobacterium sp. B5 is a hydrocarbonoclastic and plant growth promoting bacterium.</title>
        <authorList>
            <person name="Thijs S."/>
            <person name="Gkorezis P."/>
            <person name="Van Hamme J."/>
        </authorList>
    </citation>
    <scope>NUCLEOTIDE SEQUENCE</scope>
    <source>
        <strain evidence="5">B5</strain>
    </source>
</reference>
<dbReference type="InterPro" id="IPR014710">
    <property type="entry name" value="RmlC-like_jellyroll"/>
</dbReference>
<dbReference type="SMART" id="SM00116">
    <property type="entry name" value="CBS"/>
    <property type="match status" value="1"/>
</dbReference>
<dbReference type="AlphaFoldDB" id="A0A2G7T5S6"/>
<dbReference type="GO" id="GO:0008773">
    <property type="term" value="F:[protein-PII] uridylyltransferase activity"/>
    <property type="evidence" value="ECO:0007669"/>
    <property type="project" value="InterPro"/>
</dbReference>
<evidence type="ECO:0000259" key="4">
    <source>
        <dbReference type="PROSITE" id="PS51371"/>
    </source>
</evidence>
<accession>A0A2G7T5S6</accession>
<dbReference type="PANTHER" id="PTHR43080:SF2">
    <property type="entry name" value="CBS DOMAIN-CONTAINING PROTEIN"/>
    <property type="match status" value="1"/>
</dbReference>
<dbReference type="InterPro" id="IPR000644">
    <property type="entry name" value="CBS_dom"/>
</dbReference>